<reference evidence="1 2" key="1">
    <citation type="journal article" date="2015" name="Genome Announc.">
        <title>Complete Genome Sequence of the Novel Leech Symbiont Mucinivorans hirudinis M3T.</title>
        <authorList>
            <person name="Nelson M.C."/>
            <person name="Bomar L."/>
            <person name="Graf J."/>
        </authorList>
    </citation>
    <scope>NUCLEOTIDE SEQUENCE [LARGE SCALE GENOMIC DNA]</scope>
    <source>
        <strain evidence="2">M3</strain>
    </source>
</reference>
<dbReference type="Pfam" id="PF05164">
    <property type="entry name" value="ZapA"/>
    <property type="match status" value="1"/>
</dbReference>
<organism evidence="1 2">
    <name type="scientific">Mucinivorans hirudinis</name>
    <dbReference type="NCBI Taxonomy" id="1433126"/>
    <lineage>
        <taxon>Bacteria</taxon>
        <taxon>Pseudomonadati</taxon>
        <taxon>Bacteroidota</taxon>
        <taxon>Bacteroidia</taxon>
        <taxon>Bacteroidales</taxon>
        <taxon>Rikenellaceae</taxon>
        <taxon>Mucinivorans</taxon>
    </lineage>
</organism>
<protein>
    <recommendedName>
        <fullName evidence="3">Cell division protein ZapA</fullName>
    </recommendedName>
</protein>
<dbReference type="OrthoDB" id="1495773at2"/>
<evidence type="ECO:0008006" key="3">
    <source>
        <dbReference type="Google" id="ProtNLM"/>
    </source>
</evidence>
<evidence type="ECO:0000313" key="2">
    <source>
        <dbReference type="Proteomes" id="UP000027616"/>
    </source>
</evidence>
<dbReference type="EMBL" id="HG934468">
    <property type="protein sequence ID" value="CDN31469.1"/>
    <property type="molecule type" value="Genomic_DNA"/>
</dbReference>
<dbReference type="STRING" id="1433126.BN938_1382"/>
<dbReference type="HOGENOM" id="CLU_164748_0_1_10"/>
<sequence>MRNQIVIRVEIADKMYKMTINSDEEEIVRRAARRIKDEIRELHTKYEASYIEYLAMAALKISIENEVNIGKIKYNSERQQIEKMTEELKDYLEKDKNL</sequence>
<dbReference type="InterPro" id="IPR007838">
    <property type="entry name" value="Cell_div_ZapA-like"/>
</dbReference>
<dbReference type="InterPro" id="IPR036192">
    <property type="entry name" value="Cell_div_ZapA-like_sf"/>
</dbReference>
<evidence type="ECO:0000313" key="1">
    <source>
        <dbReference type="EMBL" id="CDN31469.1"/>
    </source>
</evidence>
<accession>A0A060RD29</accession>
<name>A0A060RD29_9BACT</name>
<dbReference type="KEGG" id="rbc:BN938_1382"/>
<dbReference type="Proteomes" id="UP000027616">
    <property type="component" value="Chromosome I"/>
</dbReference>
<keyword evidence="2" id="KW-1185">Reference proteome</keyword>
<proteinExistence type="predicted"/>
<dbReference type="SUPFAM" id="SSF102829">
    <property type="entry name" value="Cell division protein ZapA-like"/>
    <property type="match status" value="1"/>
</dbReference>
<gene>
    <name evidence="1" type="ORF">BN938_1382</name>
</gene>
<dbReference type="AlphaFoldDB" id="A0A060RD29"/>